<dbReference type="InterPro" id="IPR036397">
    <property type="entry name" value="RNaseH_sf"/>
</dbReference>
<proteinExistence type="predicted"/>
<dbReference type="eggNOG" id="COG2176">
    <property type="taxonomic scope" value="Bacteria"/>
</dbReference>
<dbReference type="InterPro" id="IPR012337">
    <property type="entry name" value="RNaseH-like_sf"/>
</dbReference>
<dbReference type="Gene3D" id="3.30.420.10">
    <property type="entry name" value="Ribonuclease H-like superfamily/Ribonuclease H"/>
    <property type="match status" value="1"/>
</dbReference>
<dbReference type="GO" id="GO:0005829">
    <property type="term" value="C:cytosol"/>
    <property type="evidence" value="ECO:0007669"/>
    <property type="project" value="TreeGrafter"/>
</dbReference>
<keyword evidence="5" id="KW-0472">Membrane</keyword>
<dbReference type="GO" id="GO:0003887">
    <property type="term" value="F:DNA-directed DNA polymerase activity"/>
    <property type="evidence" value="ECO:0007669"/>
    <property type="project" value="UniProtKB-EC"/>
</dbReference>
<dbReference type="Pfam" id="PF00929">
    <property type="entry name" value="RNase_T"/>
    <property type="match status" value="1"/>
</dbReference>
<dbReference type="FunFam" id="3.30.420.10:FF:000045">
    <property type="entry name" value="3'-5' exonuclease DinG"/>
    <property type="match status" value="1"/>
</dbReference>
<accession>U2Z836</accession>
<protein>
    <recommendedName>
        <fullName evidence="1">DNA-directed DNA polymerase</fullName>
        <ecNumber evidence="1">2.7.7.7</ecNumber>
    </recommendedName>
</protein>
<comment type="subunit">
    <text evidence="3">DNA polymerase III contains a core (composed of alpha, epsilon and theta chains) that associates with a tau subunit. This core dimerizes to form the POLIII' complex. PolIII' associates with the gamma complex (composed of gamma, delta, delta', psi and chi chains) and with the beta chain to form the complete DNA polymerase III complex.</text>
</comment>
<evidence type="ECO:0000256" key="4">
    <source>
        <dbReference type="ARBA" id="ARBA00049244"/>
    </source>
</evidence>
<comment type="caution">
    <text evidence="7">The sequence shown here is derived from an EMBL/GenBank/DDBJ whole genome shotgun (WGS) entry which is preliminary data.</text>
</comment>
<dbReference type="EC" id="2.7.7.7" evidence="1"/>
<dbReference type="EMBL" id="BATB01000070">
    <property type="protein sequence ID" value="GAD57222.1"/>
    <property type="molecule type" value="Genomic_DNA"/>
</dbReference>
<sequence length="464" mass="48501">MRRPGLRGRIALFFALAGLGGLAAITVGLTLGYRQSGAAQASPFVTAGVVAAFGLLGVIAGIWLLFDENVAKPVIALAARLRAHAHGGTQTPLDLASARWLDDLVPAAAAVTHRLGRSTLDAAEALAERTAELAAEKDRLAAVLTGMPVAVSIMGPGHKLVLYDGQSADLLGQEGPVRLNASIFEYLRPGPIEAALDELHRRGARRASLVAETVSGRVCTGHIRLMGEASGYMLMLEPLDPEAERPLTYDFALLAGRAGAAARDTPLRDLSFVVFDTETTGLDPASDAIVQIGAVRVLGGRIVPGEAFETLVDPGRPIPAAAARVHGITTDAVAGAPDPRRAAEAFRRFAEGSVPVAHNAPFDMAMLRRAGAAPEPPILDTVLISAVVFGGHETHTLDALTERLGVSLLEADRHTALGDARATAEVLVRLLAICEGRGATTLGQLIDEMTRHERIVKALVGEAG</sequence>
<dbReference type="OrthoDB" id="9804290at2"/>
<dbReference type="STRING" id="1337093.MBELCI_3274"/>
<keyword evidence="8" id="KW-1185">Reference proteome</keyword>
<organism evidence="7 8">
    <name type="scientific">Limimaricola cinnabarinus LL-001</name>
    <dbReference type="NCBI Taxonomy" id="1337093"/>
    <lineage>
        <taxon>Bacteria</taxon>
        <taxon>Pseudomonadati</taxon>
        <taxon>Pseudomonadota</taxon>
        <taxon>Alphaproteobacteria</taxon>
        <taxon>Rhodobacterales</taxon>
        <taxon>Paracoccaceae</taxon>
        <taxon>Limimaricola</taxon>
    </lineage>
</organism>
<evidence type="ECO:0000313" key="8">
    <source>
        <dbReference type="Proteomes" id="UP000016566"/>
    </source>
</evidence>
<dbReference type="InterPro" id="IPR013520">
    <property type="entry name" value="Ribonucl_H"/>
</dbReference>
<comment type="catalytic activity">
    <reaction evidence="4">
        <text>DNA(n) + a 2'-deoxyribonucleoside 5'-triphosphate = DNA(n+1) + diphosphate</text>
        <dbReference type="Rhea" id="RHEA:22508"/>
        <dbReference type="Rhea" id="RHEA-COMP:17339"/>
        <dbReference type="Rhea" id="RHEA-COMP:17340"/>
        <dbReference type="ChEBI" id="CHEBI:33019"/>
        <dbReference type="ChEBI" id="CHEBI:61560"/>
        <dbReference type="ChEBI" id="CHEBI:173112"/>
        <dbReference type="EC" id="2.7.7.7"/>
    </reaction>
</comment>
<dbReference type="GO" id="GO:0003677">
    <property type="term" value="F:DNA binding"/>
    <property type="evidence" value="ECO:0007669"/>
    <property type="project" value="InterPro"/>
</dbReference>
<keyword evidence="5" id="KW-1133">Transmembrane helix</keyword>
<gene>
    <name evidence="7" type="ORF">MBELCI_3274</name>
</gene>
<dbReference type="InterPro" id="IPR006054">
    <property type="entry name" value="DnaQ"/>
</dbReference>
<dbReference type="PANTHER" id="PTHR30231:SF41">
    <property type="entry name" value="DNA POLYMERASE III SUBUNIT EPSILON"/>
    <property type="match status" value="1"/>
</dbReference>
<dbReference type="SMART" id="SM00479">
    <property type="entry name" value="EXOIII"/>
    <property type="match status" value="1"/>
</dbReference>
<dbReference type="Proteomes" id="UP000016566">
    <property type="component" value="Unassembled WGS sequence"/>
</dbReference>
<feature type="transmembrane region" description="Helical" evidence="5">
    <location>
        <begin position="45"/>
        <end position="66"/>
    </location>
</feature>
<dbReference type="CDD" id="cd06127">
    <property type="entry name" value="DEDDh"/>
    <property type="match status" value="1"/>
</dbReference>
<dbReference type="SUPFAM" id="SSF53098">
    <property type="entry name" value="Ribonuclease H-like"/>
    <property type="match status" value="1"/>
</dbReference>
<reference evidence="7" key="1">
    <citation type="journal article" date="2013" name="Genome Announc.">
        <title>Draft Genome Sequence of Loktanella cinnabarina LL-001T, Isolated from Deep-Sea Floor Sediment.</title>
        <authorList>
            <person name="Nishi S."/>
            <person name="Tsubouchi T."/>
            <person name="Takaki Y."/>
            <person name="Koyanagi R."/>
            <person name="Satoh N."/>
            <person name="Maruyama T."/>
            <person name="Hatada Y."/>
        </authorList>
    </citation>
    <scope>NUCLEOTIDE SEQUENCE [LARGE SCALE GENOMIC DNA]</scope>
    <source>
        <strain evidence="7">LL-001</strain>
    </source>
</reference>
<evidence type="ECO:0000313" key="7">
    <source>
        <dbReference type="EMBL" id="GAD57222.1"/>
    </source>
</evidence>
<dbReference type="GO" id="GO:0045004">
    <property type="term" value="P:DNA replication proofreading"/>
    <property type="evidence" value="ECO:0007669"/>
    <property type="project" value="TreeGrafter"/>
</dbReference>
<comment type="function">
    <text evidence="2">DNA polymerase III is a complex, multichain enzyme responsible for most of the replicative synthesis in bacteria. The epsilon subunit contain the editing function and is a proofreading 3'-5' exonuclease.</text>
</comment>
<evidence type="ECO:0000256" key="1">
    <source>
        <dbReference type="ARBA" id="ARBA00012417"/>
    </source>
</evidence>
<keyword evidence="5" id="KW-0812">Transmembrane</keyword>
<dbReference type="GO" id="GO:0008408">
    <property type="term" value="F:3'-5' exonuclease activity"/>
    <property type="evidence" value="ECO:0007669"/>
    <property type="project" value="TreeGrafter"/>
</dbReference>
<feature type="domain" description="Exonuclease" evidence="6">
    <location>
        <begin position="271"/>
        <end position="436"/>
    </location>
</feature>
<dbReference type="RefSeq" id="WP_021695321.1">
    <property type="nucleotide sequence ID" value="NZ_BATB01000070.1"/>
</dbReference>
<feature type="transmembrane region" description="Helical" evidence="5">
    <location>
        <begin position="12"/>
        <end position="33"/>
    </location>
</feature>
<evidence type="ECO:0000259" key="6">
    <source>
        <dbReference type="SMART" id="SM00479"/>
    </source>
</evidence>
<evidence type="ECO:0000256" key="2">
    <source>
        <dbReference type="ARBA" id="ARBA00025483"/>
    </source>
</evidence>
<dbReference type="PANTHER" id="PTHR30231">
    <property type="entry name" value="DNA POLYMERASE III SUBUNIT EPSILON"/>
    <property type="match status" value="1"/>
</dbReference>
<dbReference type="NCBIfam" id="TIGR00573">
    <property type="entry name" value="dnaq"/>
    <property type="match status" value="1"/>
</dbReference>
<evidence type="ECO:0000256" key="5">
    <source>
        <dbReference type="SAM" id="Phobius"/>
    </source>
</evidence>
<evidence type="ECO:0000256" key="3">
    <source>
        <dbReference type="ARBA" id="ARBA00026073"/>
    </source>
</evidence>
<dbReference type="AlphaFoldDB" id="U2Z836"/>
<name>U2Z836_9RHOB</name>